<name>A0A6M3XPX5_9ZZZZ</name>
<accession>A0A6M3XPX5</accession>
<evidence type="ECO:0000313" key="2">
    <source>
        <dbReference type="EMBL" id="QJH99938.1"/>
    </source>
</evidence>
<dbReference type="EMBL" id="MT144818">
    <property type="protein sequence ID" value="QJH99938.1"/>
    <property type="molecule type" value="Genomic_DNA"/>
</dbReference>
<gene>
    <name evidence="1" type="ORF">MM415A00812_0020</name>
    <name evidence="2" type="ORF">TM448B01736_0003</name>
</gene>
<organism evidence="2">
    <name type="scientific">viral metagenome</name>
    <dbReference type="NCBI Taxonomy" id="1070528"/>
    <lineage>
        <taxon>unclassified sequences</taxon>
        <taxon>metagenomes</taxon>
        <taxon>organismal metagenomes</taxon>
    </lineage>
</organism>
<proteinExistence type="predicted"/>
<protein>
    <recommendedName>
        <fullName evidence="3">Tail protein</fullName>
    </recommendedName>
</protein>
<reference evidence="2" key="1">
    <citation type="submission" date="2020-03" db="EMBL/GenBank/DDBJ databases">
        <title>The deep terrestrial virosphere.</title>
        <authorList>
            <person name="Holmfeldt K."/>
            <person name="Nilsson E."/>
            <person name="Simone D."/>
            <person name="Lopez-Fernandez M."/>
            <person name="Wu X."/>
            <person name="de Brujin I."/>
            <person name="Lundin D."/>
            <person name="Andersson A."/>
            <person name="Bertilsson S."/>
            <person name="Dopson M."/>
        </authorList>
    </citation>
    <scope>NUCLEOTIDE SEQUENCE</scope>
    <source>
        <strain evidence="1">MM415A00812</strain>
        <strain evidence="2">TM448B01736</strain>
    </source>
</reference>
<evidence type="ECO:0008006" key="3">
    <source>
        <dbReference type="Google" id="ProtNLM"/>
    </source>
</evidence>
<dbReference type="AlphaFoldDB" id="A0A6M3XPX5"/>
<evidence type="ECO:0000313" key="1">
    <source>
        <dbReference type="EMBL" id="QJA79965.1"/>
    </source>
</evidence>
<sequence>MALGNYSGISLVEYDTAGNSFATVVSLGKPLADSAGPGFETPEVETGAGTTLYTGVKKEHVFNITDLSKFAALETKMLADTLVDVRVTDVGSNLETVALSASVKVKKMYGSAVGGRNYFELKVTSFATS</sequence>
<dbReference type="EMBL" id="MT142400">
    <property type="protein sequence ID" value="QJA79965.1"/>
    <property type="molecule type" value="Genomic_DNA"/>
</dbReference>